<keyword evidence="4 6" id="KW-0267">Excision nuclease</keyword>
<evidence type="ECO:0000259" key="9">
    <source>
        <dbReference type="PROSITE" id="PS50165"/>
    </source>
</evidence>
<dbReference type="Pfam" id="PF02151">
    <property type="entry name" value="UVR"/>
    <property type="match status" value="1"/>
</dbReference>
<dbReference type="GO" id="GO:0009380">
    <property type="term" value="C:excinuclease repair complex"/>
    <property type="evidence" value="ECO:0007669"/>
    <property type="project" value="InterPro"/>
</dbReference>
<dbReference type="SUPFAM" id="SSF82771">
    <property type="entry name" value="GIY-YIG endonuclease"/>
    <property type="match status" value="1"/>
</dbReference>
<dbReference type="InterPro" id="IPR036876">
    <property type="entry name" value="UVR_dom_sf"/>
</dbReference>
<dbReference type="CDD" id="cd10434">
    <property type="entry name" value="GIY-YIG_UvrC_Cho"/>
    <property type="match status" value="1"/>
</dbReference>
<dbReference type="GO" id="GO:0006289">
    <property type="term" value="P:nucleotide-excision repair"/>
    <property type="evidence" value="ECO:0007669"/>
    <property type="project" value="UniProtKB-UniRule"/>
</dbReference>
<dbReference type="InterPro" id="IPR035901">
    <property type="entry name" value="GIY-YIG_endonuc_sf"/>
</dbReference>
<dbReference type="PROSITE" id="PS50164">
    <property type="entry name" value="GIY_YIG"/>
    <property type="match status" value="1"/>
</dbReference>
<dbReference type="Gene3D" id="3.40.1440.10">
    <property type="entry name" value="GIY-YIG endonuclease"/>
    <property type="match status" value="1"/>
</dbReference>
<comment type="similarity">
    <text evidence="6">Belongs to the UvrC family.</text>
</comment>
<dbReference type="EMBL" id="LCRB01000002">
    <property type="protein sequence ID" value="KKW26813.1"/>
    <property type="molecule type" value="Genomic_DNA"/>
</dbReference>
<dbReference type="SUPFAM" id="SSF47781">
    <property type="entry name" value="RuvA domain 2-like"/>
    <property type="match status" value="1"/>
</dbReference>
<comment type="function">
    <text evidence="6">The UvrABC repair system catalyzes the recognition and processing of DNA lesions. UvrC both incises the 5' and 3' sides of the lesion. The N-terminal half is responsible for the 3' incision and the C-terminal half is responsible for the 5' incision.</text>
</comment>
<organism evidence="10 11">
    <name type="scientific">candidate division Kazan bacterium GW2011_GWB1_52_7</name>
    <dbReference type="NCBI Taxonomy" id="1620414"/>
    <lineage>
        <taxon>Bacteria</taxon>
        <taxon>Bacteria division Kazan-3B-28</taxon>
    </lineage>
</organism>
<protein>
    <recommendedName>
        <fullName evidence="6">UvrABC system protein C</fullName>
        <shortName evidence="6">Protein UvrC</shortName>
    </recommendedName>
    <alternativeName>
        <fullName evidence="6">Excinuclease ABC subunit C</fullName>
    </alternativeName>
</protein>
<evidence type="ECO:0000256" key="4">
    <source>
        <dbReference type="ARBA" id="ARBA00022881"/>
    </source>
</evidence>
<keyword evidence="6" id="KW-0742">SOS response</keyword>
<evidence type="ECO:0000256" key="1">
    <source>
        <dbReference type="ARBA" id="ARBA00022490"/>
    </source>
</evidence>
<sequence>MEMAYKFLSSKFSQNPGVYLMRGKAGEVLYVGKAKNLRKRLASYFVKRDQTPKTLALVERIYKIDTIAVKTELEALILENEQIKRFRPPFNIVMRDDKGYLYIRITVHEEYPRILLARRVAKDGAKYFGPYAVAGRVYEVLKLINRSFPLCTGTPGTGRACMNYHLKICPGVCLGKVGAKEYRATIAQVVKFLQGNFPAVIKELRAEMAHLAADKKFERAARLRDGLKAIGAINESQNVVRANLGVSEDIIGIARQLNKALVVLLQVRSGALINQQQYALDTKYETDNKDILSGFLRDYYTDAADLPKTILLPEEVEGAGAFDKWLTSLAGRRIELVVPMRGRGRALVRLANSNAGMKFNQISSRWQLEKVIATEGVDWLRKKLKLKKLERIEAYDISNLQGTDSVGAMVVWEKGQMDKTQYRRFKIKSVVGPNDFASLAEVLKRRFAHMAGDEKFARLPDIVLIDGGKGQVGTITKALKDFKVAVIGIAKGSHSRTKAKDDLVLTSGVVILPDNSPTKMLLQNIRDEVHRFAIAYHTGLRKKRTTSSGLEKIAGIGAVTRKKLIKAFGSMAAVKAASQAKLAKIVGEKTAEKIVSGL</sequence>
<dbReference type="AlphaFoldDB" id="A0A0G1X6M1"/>
<comment type="subunit">
    <text evidence="6">Interacts with UvrB in an incision complex.</text>
</comment>
<dbReference type="PROSITE" id="PS50165">
    <property type="entry name" value="UVRC"/>
    <property type="match status" value="1"/>
</dbReference>
<evidence type="ECO:0000256" key="3">
    <source>
        <dbReference type="ARBA" id="ARBA00022769"/>
    </source>
</evidence>
<dbReference type="InterPro" id="IPR004791">
    <property type="entry name" value="UvrC"/>
</dbReference>
<dbReference type="Gene3D" id="1.10.150.20">
    <property type="entry name" value="5' to 3' exonuclease, C-terminal subdomain"/>
    <property type="match status" value="1"/>
</dbReference>
<dbReference type="InterPro" id="IPR010994">
    <property type="entry name" value="RuvA_2-like"/>
</dbReference>
<dbReference type="PROSITE" id="PS50151">
    <property type="entry name" value="UVR"/>
    <property type="match status" value="1"/>
</dbReference>
<evidence type="ECO:0000313" key="11">
    <source>
        <dbReference type="Proteomes" id="UP000034913"/>
    </source>
</evidence>
<dbReference type="HAMAP" id="MF_00203">
    <property type="entry name" value="UvrC"/>
    <property type="match status" value="1"/>
</dbReference>
<evidence type="ECO:0000256" key="5">
    <source>
        <dbReference type="ARBA" id="ARBA00023204"/>
    </source>
</evidence>
<keyword evidence="1 6" id="KW-0963">Cytoplasm</keyword>
<gene>
    <name evidence="6" type="primary">uvrC</name>
    <name evidence="10" type="ORF">VF00_C0002G0138</name>
</gene>
<evidence type="ECO:0000256" key="2">
    <source>
        <dbReference type="ARBA" id="ARBA00022763"/>
    </source>
</evidence>
<dbReference type="Gene3D" id="3.30.420.340">
    <property type="entry name" value="UvrC, RNAse H endonuclease domain"/>
    <property type="match status" value="1"/>
</dbReference>
<evidence type="ECO:0000259" key="7">
    <source>
        <dbReference type="PROSITE" id="PS50151"/>
    </source>
</evidence>
<dbReference type="Pfam" id="PF08459">
    <property type="entry name" value="UvrC_RNaseH_dom"/>
    <property type="match status" value="1"/>
</dbReference>
<comment type="subcellular location">
    <subcellularLocation>
        <location evidence="6">Cytoplasm</location>
    </subcellularLocation>
</comment>
<dbReference type="InterPro" id="IPR001943">
    <property type="entry name" value="UVR_dom"/>
</dbReference>
<dbReference type="PATRIC" id="fig|1620414.3.peg.371"/>
<keyword evidence="5 6" id="KW-0234">DNA repair</keyword>
<dbReference type="InterPro" id="IPR038476">
    <property type="entry name" value="UvrC_RNase_H_dom_sf"/>
</dbReference>
<feature type="domain" description="GIY-YIG" evidence="8">
    <location>
        <begin position="14"/>
        <end position="92"/>
    </location>
</feature>
<dbReference type="PANTHER" id="PTHR30562">
    <property type="entry name" value="UVRC/OXIDOREDUCTASE"/>
    <property type="match status" value="1"/>
</dbReference>
<dbReference type="GO" id="GO:0005737">
    <property type="term" value="C:cytoplasm"/>
    <property type="evidence" value="ECO:0007669"/>
    <property type="project" value="UniProtKB-SubCell"/>
</dbReference>
<dbReference type="Pfam" id="PF22920">
    <property type="entry name" value="UvrC_RNaseH"/>
    <property type="match status" value="1"/>
</dbReference>
<dbReference type="GO" id="GO:0009432">
    <property type="term" value="P:SOS response"/>
    <property type="evidence" value="ECO:0007669"/>
    <property type="project" value="UniProtKB-UniRule"/>
</dbReference>
<name>A0A0G1X6M1_UNCK3</name>
<evidence type="ECO:0000256" key="6">
    <source>
        <dbReference type="HAMAP-Rule" id="MF_00203"/>
    </source>
</evidence>
<dbReference type="InterPro" id="IPR000305">
    <property type="entry name" value="GIY-YIG_endonuc"/>
</dbReference>
<dbReference type="PANTHER" id="PTHR30562:SF1">
    <property type="entry name" value="UVRABC SYSTEM PROTEIN C"/>
    <property type="match status" value="1"/>
</dbReference>
<dbReference type="NCBIfam" id="TIGR00194">
    <property type="entry name" value="uvrC"/>
    <property type="match status" value="1"/>
</dbReference>
<evidence type="ECO:0000259" key="8">
    <source>
        <dbReference type="PROSITE" id="PS50164"/>
    </source>
</evidence>
<accession>A0A0G1X6M1</accession>
<dbReference type="SUPFAM" id="SSF46600">
    <property type="entry name" value="C-terminal UvrC-binding domain of UvrB"/>
    <property type="match status" value="1"/>
</dbReference>
<feature type="domain" description="UvrC family homology region profile" evidence="9">
    <location>
        <begin position="250"/>
        <end position="479"/>
    </location>
</feature>
<dbReference type="Proteomes" id="UP000034913">
    <property type="component" value="Unassembled WGS sequence"/>
</dbReference>
<proteinExistence type="inferred from homology"/>
<dbReference type="Pfam" id="PF01541">
    <property type="entry name" value="GIY-YIG"/>
    <property type="match status" value="1"/>
</dbReference>
<dbReference type="Gene3D" id="4.10.860.10">
    <property type="entry name" value="UVR domain"/>
    <property type="match status" value="1"/>
</dbReference>
<dbReference type="FunFam" id="3.40.1440.10:FF:000001">
    <property type="entry name" value="UvrABC system protein C"/>
    <property type="match status" value="1"/>
</dbReference>
<keyword evidence="3 6" id="KW-0228">DNA excision</keyword>
<feature type="domain" description="UVR" evidence="7">
    <location>
        <begin position="198"/>
        <end position="233"/>
    </location>
</feature>
<dbReference type="Pfam" id="PF14520">
    <property type="entry name" value="HHH_5"/>
    <property type="match status" value="1"/>
</dbReference>
<reference evidence="10 11" key="1">
    <citation type="journal article" date="2015" name="Nature">
        <title>rRNA introns, odd ribosomes, and small enigmatic genomes across a large radiation of phyla.</title>
        <authorList>
            <person name="Brown C.T."/>
            <person name="Hug L.A."/>
            <person name="Thomas B.C."/>
            <person name="Sharon I."/>
            <person name="Castelle C.J."/>
            <person name="Singh A."/>
            <person name="Wilkins M.J."/>
            <person name="Williams K.H."/>
            <person name="Banfield J.F."/>
        </authorList>
    </citation>
    <scope>NUCLEOTIDE SEQUENCE [LARGE SCALE GENOMIC DNA]</scope>
</reference>
<dbReference type="InterPro" id="IPR050066">
    <property type="entry name" value="UvrABC_protein_C"/>
</dbReference>
<dbReference type="SMART" id="SM00465">
    <property type="entry name" value="GIYc"/>
    <property type="match status" value="1"/>
</dbReference>
<comment type="caution">
    <text evidence="10">The sequence shown here is derived from an EMBL/GenBank/DDBJ whole genome shotgun (WGS) entry which is preliminary data.</text>
</comment>
<dbReference type="InterPro" id="IPR001162">
    <property type="entry name" value="UvrC_RNase_H_dom"/>
</dbReference>
<dbReference type="GO" id="GO:0009381">
    <property type="term" value="F:excinuclease ABC activity"/>
    <property type="evidence" value="ECO:0007669"/>
    <property type="project" value="UniProtKB-UniRule"/>
</dbReference>
<dbReference type="GO" id="GO:0003677">
    <property type="term" value="F:DNA binding"/>
    <property type="evidence" value="ECO:0007669"/>
    <property type="project" value="UniProtKB-UniRule"/>
</dbReference>
<evidence type="ECO:0000313" key="10">
    <source>
        <dbReference type="EMBL" id="KKW26813.1"/>
    </source>
</evidence>
<dbReference type="InterPro" id="IPR047296">
    <property type="entry name" value="GIY-YIG_UvrC_Cho"/>
</dbReference>
<keyword evidence="2 6" id="KW-0227">DNA damage</keyword>